<dbReference type="GO" id="GO:0033554">
    <property type="term" value="P:cellular response to stress"/>
    <property type="evidence" value="ECO:0007669"/>
    <property type="project" value="UniProtKB-ARBA"/>
</dbReference>
<evidence type="ECO:0000256" key="4">
    <source>
        <dbReference type="PROSITE-ProRule" id="PRU00023"/>
    </source>
</evidence>
<reference evidence="8 9" key="1">
    <citation type="submission" date="2019-07" db="EMBL/GenBank/DDBJ databases">
        <title>Genome assembly of two rare yeast pathogens: Diutina rugosa and Trichomonascus ciferrii.</title>
        <authorList>
            <person name="Mixao V."/>
            <person name="Saus E."/>
            <person name="Hansen A."/>
            <person name="Lass-Flor C."/>
            <person name="Gabaldon T."/>
        </authorList>
    </citation>
    <scope>NUCLEOTIDE SEQUENCE [LARGE SCALE GENOMIC DNA]</scope>
    <source>
        <strain evidence="8 9">CBS 613</strain>
    </source>
</reference>
<organism evidence="8 9">
    <name type="scientific">Diutina rugosa</name>
    <name type="common">Yeast</name>
    <name type="synonym">Candida rugosa</name>
    <dbReference type="NCBI Taxonomy" id="5481"/>
    <lineage>
        <taxon>Eukaryota</taxon>
        <taxon>Fungi</taxon>
        <taxon>Dikarya</taxon>
        <taxon>Ascomycota</taxon>
        <taxon>Saccharomycotina</taxon>
        <taxon>Pichiomycetes</taxon>
        <taxon>Debaryomycetaceae</taxon>
        <taxon>Diutina</taxon>
    </lineage>
</organism>
<dbReference type="VEuPathDB" id="FungiDB:DIURU_005460"/>
<dbReference type="Proteomes" id="UP000449547">
    <property type="component" value="Unassembled WGS sequence"/>
</dbReference>
<dbReference type="CDD" id="cd00102">
    <property type="entry name" value="IPT"/>
    <property type="match status" value="1"/>
</dbReference>
<dbReference type="InterPro" id="IPR013783">
    <property type="entry name" value="Ig-like_fold"/>
</dbReference>
<dbReference type="GO" id="GO:0045944">
    <property type="term" value="P:positive regulation of transcription by RNA polymerase II"/>
    <property type="evidence" value="ECO:0007669"/>
    <property type="project" value="UniProtKB-ARBA"/>
</dbReference>
<feature type="compositionally biased region" description="Low complexity" evidence="5">
    <location>
        <begin position="380"/>
        <end position="395"/>
    </location>
</feature>
<feature type="region of interest" description="Disordered" evidence="5">
    <location>
        <begin position="336"/>
        <end position="447"/>
    </location>
</feature>
<dbReference type="SMART" id="SM00429">
    <property type="entry name" value="IPT"/>
    <property type="match status" value="1"/>
</dbReference>
<accession>A0A642UCZ2</accession>
<evidence type="ECO:0000313" key="8">
    <source>
        <dbReference type="EMBL" id="KAA8896947.1"/>
    </source>
</evidence>
<dbReference type="FunFam" id="2.60.40.10:FF:001880">
    <property type="entry name" value="Mga2p"/>
    <property type="match status" value="1"/>
</dbReference>
<keyword evidence="3 4" id="KW-0040">ANK repeat</keyword>
<gene>
    <name evidence="8" type="ORF">DIURU_005460</name>
</gene>
<feature type="compositionally biased region" description="Acidic residues" evidence="5">
    <location>
        <begin position="816"/>
        <end position="831"/>
    </location>
</feature>
<evidence type="ECO:0000256" key="2">
    <source>
        <dbReference type="ARBA" id="ARBA00022737"/>
    </source>
</evidence>
<evidence type="ECO:0000256" key="6">
    <source>
        <dbReference type="SAM" id="Phobius"/>
    </source>
</evidence>
<feature type="compositionally biased region" description="Polar residues" evidence="5">
    <location>
        <begin position="353"/>
        <end position="366"/>
    </location>
</feature>
<evidence type="ECO:0000256" key="3">
    <source>
        <dbReference type="ARBA" id="ARBA00023043"/>
    </source>
</evidence>
<dbReference type="Pfam" id="PF25603">
    <property type="entry name" value="SPT23_MGA2_DBD"/>
    <property type="match status" value="1"/>
</dbReference>
<dbReference type="EMBL" id="SWFT01000161">
    <property type="protein sequence ID" value="KAA8896947.1"/>
    <property type="molecule type" value="Genomic_DNA"/>
</dbReference>
<keyword evidence="6" id="KW-0812">Transmembrane</keyword>
<dbReference type="AlphaFoldDB" id="A0A642UCZ2"/>
<dbReference type="GeneID" id="54784111"/>
<feature type="domain" description="IPT/TIG" evidence="7">
    <location>
        <begin position="484"/>
        <end position="570"/>
    </location>
</feature>
<dbReference type="GO" id="GO:0005634">
    <property type="term" value="C:nucleus"/>
    <property type="evidence" value="ECO:0007669"/>
    <property type="project" value="UniProtKB-ARBA"/>
</dbReference>
<dbReference type="SMART" id="SM00248">
    <property type="entry name" value="ANK"/>
    <property type="match status" value="2"/>
</dbReference>
<dbReference type="Gene3D" id="2.60.40.10">
    <property type="entry name" value="Immunoglobulins"/>
    <property type="match status" value="1"/>
</dbReference>
<feature type="region of interest" description="Disordered" evidence="5">
    <location>
        <begin position="609"/>
        <end position="629"/>
    </location>
</feature>
<name>A0A642UCZ2_DIURU</name>
<keyword evidence="2" id="KW-0677">Repeat</keyword>
<proteinExistence type="predicted"/>
<feature type="region of interest" description="Disordered" evidence="5">
    <location>
        <begin position="797"/>
        <end position="844"/>
    </location>
</feature>
<comment type="caution">
    <text evidence="8">The sequence shown here is derived from an EMBL/GenBank/DDBJ whole genome shotgun (WGS) entry which is preliminary data.</text>
</comment>
<dbReference type="SUPFAM" id="SSF81296">
    <property type="entry name" value="E set domains"/>
    <property type="match status" value="1"/>
</dbReference>
<feature type="region of interest" description="Disordered" evidence="5">
    <location>
        <begin position="34"/>
        <end position="53"/>
    </location>
</feature>
<feature type="region of interest" description="Disordered" evidence="5">
    <location>
        <begin position="1"/>
        <end position="21"/>
    </location>
</feature>
<dbReference type="SUPFAM" id="SSF48403">
    <property type="entry name" value="Ankyrin repeat"/>
    <property type="match status" value="1"/>
</dbReference>
<sequence length="991" mass="109573">MTSSVEDTVLDPTFLLPQDDPDILDEFLDQRVYESIHTTPQPPFDDPSVPKQSQYLYDDPLAMSFEPSPAPVTEQTSPIQAPSHLSPGSSESRLDDYDYIRDELTKLKFGNPHMNPCPESVDVPDPSYINFSPEVMSRLPYRLDISPLPAYSRVETQIKLQLSISPSPKQMLLHIPQDLVSKHKFCLGDPLSELNPRIKESMLHLDAYVLTSDLTKSCTICSRCIKREQKRASRRKPGFSENTDDSNGLGPGASSWADENMKKKALIFNCKEVMSFPAPNGVDDHSEKTMELSARIICYCRHHKEATGFKLLFVVKDNNGNVVAKSLSSPIMIMDRKKTSSTSAPSSSVVKTESQPSSVMNSSTNLIGLGDGSHFDQRQSLSHSSPSDSMPGLSPHSVDESESQSEISHLLGLTVPEERRPLKRKKLSVDDSHNQATNPMFNGQMGFSPVSNSDTNTSTQNYLTMKPSLAVPMAGSQSGPQPTLPFIQRIIPAQGPIRGGIEVTLLGFNFHQGLAVKFGANQALATHCWSETTIVTYLPPAAHPGQVLVSFENQPSMMGGTQQQQVFTYTDDTDRQLIELALQIVGLKMNGKLEDAKNIARRIVGSDAGSGASSMASSPSANQTQRVEGTQQWFDRAHQAVEQLVAPRQSMSTETILINLLSLVDLPNCPIVMVNWQLMNGQGQTAMHLATLKGYSQLVKFLLNHGTRADIKDNQGVTPLFLASMTGHRQLMTMFLECQCNGNLRMPNQRYLQDYCDPNVLDVFNAGDFMVKRGSVDSLSSMLNMSVGRHVSRMVNAPLNDDDESNSTTELASELADSEYESEDDQSEVGEEPQPAPNAIPERHGLWQRVKNAFNGDSEDEMLPSYDDLFPFGQSQDQAKPKSAIERMLNNQPATVTDTTGEDPGVTSDSSEDMVISYINHPRKSMENDKMLFFFWLPMLMITVAVLFMVSVMGYRFESIEGVKLMVRNSVGNLMVGSDRISRVFKEKIAG</sequence>
<dbReference type="InterPro" id="IPR002909">
    <property type="entry name" value="IPT_dom"/>
</dbReference>
<evidence type="ECO:0000259" key="7">
    <source>
        <dbReference type="SMART" id="SM00429"/>
    </source>
</evidence>
<keyword evidence="6" id="KW-1133">Transmembrane helix</keyword>
<evidence type="ECO:0000256" key="5">
    <source>
        <dbReference type="SAM" id="MobiDB-lite"/>
    </source>
</evidence>
<protein>
    <recommendedName>
        <fullName evidence="7">IPT/TIG domain-containing protein</fullName>
    </recommendedName>
</protein>
<dbReference type="InterPro" id="IPR036770">
    <property type="entry name" value="Ankyrin_rpt-contain_sf"/>
</dbReference>
<keyword evidence="9" id="KW-1185">Reference proteome</keyword>
<feature type="repeat" description="ANK" evidence="4">
    <location>
        <begin position="682"/>
        <end position="714"/>
    </location>
</feature>
<dbReference type="OMA" id="IPNWQLC"/>
<dbReference type="PROSITE" id="PS50088">
    <property type="entry name" value="ANK_REPEAT"/>
    <property type="match status" value="1"/>
</dbReference>
<feature type="compositionally biased region" description="Low complexity" evidence="5">
    <location>
        <begin position="609"/>
        <end position="621"/>
    </location>
</feature>
<dbReference type="GO" id="GO:0030466">
    <property type="term" value="P:silent mating-type cassette heterochromatin formation"/>
    <property type="evidence" value="ECO:0007669"/>
    <property type="project" value="UniProtKB-ARBA"/>
</dbReference>
<feature type="transmembrane region" description="Helical" evidence="6">
    <location>
        <begin position="933"/>
        <end position="955"/>
    </location>
</feature>
<feature type="region of interest" description="Disordered" evidence="5">
    <location>
        <begin position="61"/>
        <end position="94"/>
    </location>
</feature>
<dbReference type="PROSITE" id="PS50297">
    <property type="entry name" value="ANK_REP_REGION"/>
    <property type="match status" value="1"/>
</dbReference>
<dbReference type="OrthoDB" id="71307at2759"/>
<keyword evidence="6" id="KW-0472">Membrane</keyword>
<dbReference type="Pfam" id="PF12796">
    <property type="entry name" value="Ank_2"/>
    <property type="match status" value="1"/>
</dbReference>
<dbReference type="RefSeq" id="XP_034009689.1">
    <property type="nucleotide sequence ID" value="XM_034158445.1"/>
</dbReference>
<dbReference type="Gene3D" id="1.25.40.20">
    <property type="entry name" value="Ankyrin repeat-containing domain"/>
    <property type="match status" value="1"/>
</dbReference>
<feature type="region of interest" description="Disordered" evidence="5">
    <location>
        <begin position="232"/>
        <end position="256"/>
    </location>
</feature>
<dbReference type="PANTHER" id="PTHR24171">
    <property type="entry name" value="ANKYRIN REPEAT DOMAIN-CONTAINING PROTEIN 39-RELATED"/>
    <property type="match status" value="1"/>
</dbReference>
<dbReference type="InterPro" id="IPR057962">
    <property type="entry name" value="SPT23_MGA2_DBD"/>
</dbReference>
<dbReference type="Pfam" id="PF01833">
    <property type="entry name" value="TIG"/>
    <property type="match status" value="1"/>
</dbReference>
<dbReference type="GO" id="GO:2001280">
    <property type="term" value="P:positive regulation of unsaturated fatty acid biosynthetic process"/>
    <property type="evidence" value="ECO:0007669"/>
    <property type="project" value="UniProtKB-ARBA"/>
</dbReference>
<evidence type="ECO:0000313" key="9">
    <source>
        <dbReference type="Proteomes" id="UP000449547"/>
    </source>
</evidence>
<dbReference type="InterPro" id="IPR014756">
    <property type="entry name" value="Ig_E-set"/>
</dbReference>
<evidence type="ECO:0000256" key="1">
    <source>
        <dbReference type="ARBA" id="ARBA00022553"/>
    </source>
</evidence>
<dbReference type="InterPro" id="IPR002110">
    <property type="entry name" value="Ankyrin_rpt"/>
</dbReference>
<feature type="compositionally biased region" description="Low complexity" evidence="5">
    <location>
        <begin position="340"/>
        <end position="352"/>
    </location>
</feature>
<keyword evidence="1" id="KW-0597">Phosphoprotein</keyword>
<dbReference type="GO" id="GO:0005789">
    <property type="term" value="C:endoplasmic reticulum membrane"/>
    <property type="evidence" value="ECO:0007669"/>
    <property type="project" value="UniProtKB-ARBA"/>
</dbReference>